<dbReference type="PANTHER" id="PTHR11669">
    <property type="entry name" value="REPLICATION FACTOR C / DNA POLYMERASE III GAMMA-TAU SUBUNIT"/>
    <property type="match status" value="1"/>
</dbReference>
<dbReference type="SUPFAM" id="SSF52540">
    <property type="entry name" value="P-loop containing nucleoside triphosphate hydrolases"/>
    <property type="match status" value="1"/>
</dbReference>
<name>A0A2M7VG48_9BACT</name>
<comment type="caution">
    <text evidence="1">The sequence shown here is derived from an EMBL/GenBank/DDBJ whole genome shotgun (WGS) entry which is preliminary data.</text>
</comment>
<evidence type="ECO:0000313" key="2">
    <source>
        <dbReference type="Proteomes" id="UP000230405"/>
    </source>
</evidence>
<dbReference type="Gene3D" id="3.40.50.300">
    <property type="entry name" value="P-loop containing nucleotide triphosphate hydrolases"/>
    <property type="match status" value="1"/>
</dbReference>
<dbReference type="EMBL" id="PFPO01000018">
    <property type="protein sequence ID" value="PIZ99638.1"/>
    <property type="molecule type" value="Genomic_DNA"/>
</dbReference>
<dbReference type="PANTHER" id="PTHR11669:SF8">
    <property type="entry name" value="DNA POLYMERASE III SUBUNIT DELTA"/>
    <property type="match status" value="1"/>
</dbReference>
<evidence type="ECO:0008006" key="3">
    <source>
        <dbReference type="Google" id="ProtNLM"/>
    </source>
</evidence>
<organism evidence="1 2">
    <name type="scientific">Candidatus Komeilibacteria bacterium CG_4_10_14_0_2_um_filter_37_10</name>
    <dbReference type="NCBI Taxonomy" id="1974470"/>
    <lineage>
        <taxon>Bacteria</taxon>
        <taxon>Candidatus Komeiliibacteriota</taxon>
    </lineage>
</organism>
<sequence length="327" mass="37665">MTINYHNFWDFIGNENIIHYWQNCLRTRKFVHTYLFIGPEHLGKSFLVSKLVAAILCIQPNADGAPCGSCAPCQQLAKNIHPDYYQLLPDSEKDTISIERVRQWQKSIATKPFYNSYKIGFIEEVDKMSEEAANALLKTIEEPVGQTIIFITGIDENNILPTIKSRGQLFRWRRVNNQILFKHFAYDCNELSATRRDVVYCADGRPGRVIQLLADPRAQLRELNFVQTIIDLILATSAQKMTLLDNLSKIKDGTYQLENIIERTAIIARCLLGRKILGSSYYDSLIAGRDLEWPNLLSLINKLQNMKERKAYNQNQKLVLEDLFLMT</sequence>
<proteinExistence type="predicted"/>
<evidence type="ECO:0000313" key="1">
    <source>
        <dbReference type="EMBL" id="PIZ99638.1"/>
    </source>
</evidence>
<dbReference type="Pfam" id="PF13177">
    <property type="entry name" value="DNA_pol3_delta2"/>
    <property type="match status" value="1"/>
</dbReference>
<reference evidence="2" key="1">
    <citation type="submission" date="2017-09" db="EMBL/GenBank/DDBJ databases">
        <title>Depth-based differentiation of microbial function through sediment-hosted aquifers and enrichment of novel symbionts in the deep terrestrial subsurface.</title>
        <authorList>
            <person name="Probst A.J."/>
            <person name="Ladd B."/>
            <person name="Jarett J.K."/>
            <person name="Geller-Mcgrath D.E."/>
            <person name="Sieber C.M.K."/>
            <person name="Emerson J.B."/>
            <person name="Anantharaman K."/>
            <person name="Thomas B.C."/>
            <person name="Malmstrom R."/>
            <person name="Stieglmeier M."/>
            <person name="Klingl A."/>
            <person name="Woyke T."/>
            <person name="Ryan C.M."/>
            <person name="Banfield J.F."/>
        </authorList>
    </citation>
    <scope>NUCLEOTIDE SEQUENCE [LARGE SCALE GENOMIC DNA]</scope>
</reference>
<protein>
    <recommendedName>
        <fullName evidence="3">DNA polymerase III subunit delta</fullName>
    </recommendedName>
</protein>
<dbReference type="GO" id="GO:0006261">
    <property type="term" value="P:DNA-templated DNA replication"/>
    <property type="evidence" value="ECO:0007669"/>
    <property type="project" value="TreeGrafter"/>
</dbReference>
<dbReference type="Proteomes" id="UP000230405">
    <property type="component" value="Unassembled WGS sequence"/>
</dbReference>
<dbReference type="InterPro" id="IPR027417">
    <property type="entry name" value="P-loop_NTPase"/>
</dbReference>
<accession>A0A2M7VG48</accession>
<dbReference type="AlphaFoldDB" id="A0A2M7VG48"/>
<gene>
    <name evidence="1" type="ORF">COX77_01000</name>
</gene>
<dbReference type="InterPro" id="IPR050238">
    <property type="entry name" value="DNA_Rep/Repair_Clamp_Loader"/>
</dbReference>